<organism evidence="1 2">
    <name type="scientific">Engystomops pustulosus</name>
    <name type="common">Tungara frog</name>
    <name type="synonym">Physalaemus pustulosus</name>
    <dbReference type="NCBI Taxonomy" id="76066"/>
    <lineage>
        <taxon>Eukaryota</taxon>
        <taxon>Metazoa</taxon>
        <taxon>Chordata</taxon>
        <taxon>Craniata</taxon>
        <taxon>Vertebrata</taxon>
        <taxon>Euteleostomi</taxon>
        <taxon>Amphibia</taxon>
        <taxon>Batrachia</taxon>
        <taxon>Anura</taxon>
        <taxon>Neobatrachia</taxon>
        <taxon>Hyloidea</taxon>
        <taxon>Leptodactylidae</taxon>
        <taxon>Leiuperinae</taxon>
        <taxon>Engystomops</taxon>
    </lineage>
</organism>
<evidence type="ECO:0000313" key="1">
    <source>
        <dbReference type="EMBL" id="KAG8540178.1"/>
    </source>
</evidence>
<reference evidence="1" key="1">
    <citation type="thesis" date="2020" institute="ProQuest LLC" country="789 East Eisenhower Parkway, Ann Arbor, MI, USA">
        <title>Comparative Genomics and Chromosome Evolution.</title>
        <authorList>
            <person name="Mudd A.B."/>
        </authorList>
    </citation>
    <scope>NUCLEOTIDE SEQUENCE</scope>
    <source>
        <strain evidence="1">237g6f4</strain>
        <tissue evidence="1">Blood</tissue>
    </source>
</reference>
<comment type="caution">
    <text evidence="1">The sequence shown here is derived from an EMBL/GenBank/DDBJ whole genome shotgun (WGS) entry which is preliminary data.</text>
</comment>
<accession>A0AAV6Z2K9</accession>
<evidence type="ECO:0000313" key="2">
    <source>
        <dbReference type="Proteomes" id="UP000824782"/>
    </source>
</evidence>
<name>A0AAV6Z2K9_ENGPU</name>
<dbReference type="AlphaFoldDB" id="A0AAV6Z2K9"/>
<gene>
    <name evidence="1" type="ORF">GDO81_019753</name>
</gene>
<dbReference type="EMBL" id="WNYA01011297">
    <property type="protein sequence ID" value="KAG8540178.1"/>
    <property type="molecule type" value="Genomic_DNA"/>
</dbReference>
<dbReference type="Proteomes" id="UP000824782">
    <property type="component" value="Unassembled WGS sequence"/>
</dbReference>
<sequence>MWSLLTDRGSTMCHILHYKYKQFHVFREGAGSASSTTIVLPGNQPPTSLWMEGVTEDVHRWLHWLLKNLLP</sequence>
<keyword evidence="2" id="KW-1185">Reference proteome</keyword>
<protein>
    <submittedName>
        <fullName evidence="1">Uncharacterized protein</fullName>
    </submittedName>
</protein>
<proteinExistence type="predicted"/>